<feature type="transmembrane region" description="Helical" evidence="1">
    <location>
        <begin position="216"/>
        <end position="234"/>
    </location>
</feature>
<comment type="caution">
    <text evidence="2">The sequence shown here is derived from an EMBL/GenBank/DDBJ whole genome shotgun (WGS) entry which is preliminary data.</text>
</comment>
<proteinExistence type="predicted"/>
<dbReference type="EMBL" id="QHHQ01000009">
    <property type="protein sequence ID" value="RAH97232.1"/>
    <property type="molecule type" value="Genomic_DNA"/>
</dbReference>
<dbReference type="AlphaFoldDB" id="A0A8B2NNH4"/>
<keyword evidence="1" id="KW-0812">Transmembrane</keyword>
<evidence type="ECO:0000256" key="1">
    <source>
        <dbReference type="SAM" id="Phobius"/>
    </source>
</evidence>
<feature type="transmembrane region" description="Helical" evidence="1">
    <location>
        <begin position="157"/>
        <end position="179"/>
    </location>
</feature>
<keyword evidence="1" id="KW-0472">Membrane</keyword>
<feature type="transmembrane region" description="Helical" evidence="1">
    <location>
        <begin position="191"/>
        <end position="209"/>
    </location>
</feature>
<feature type="transmembrane region" description="Helical" evidence="1">
    <location>
        <begin position="132"/>
        <end position="150"/>
    </location>
</feature>
<feature type="transmembrane region" description="Helical" evidence="1">
    <location>
        <begin position="27"/>
        <end position="45"/>
    </location>
</feature>
<keyword evidence="1" id="KW-1133">Transmembrane helix</keyword>
<accession>A0A8B2NNH4</accession>
<gene>
    <name evidence="2" type="ORF">DLJ53_28910</name>
</gene>
<protein>
    <recommendedName>
        <fullName evidence="4">Tripartite tricarboxylate transporter TctB family protein</fullName>
    </recommendedName>
</protein>
<evidence type="ECO:0008006" key="4">
    <source>
        <dbReference type="Google" id="ProtNLM"/>
    </source>
</evidence>
<dbReference type="Proteomes" id="UP000249590">
    <property type="component" value="Unassembled WGS sequence"/>
</dbReference>
<feature type="transmembrane region" description="Helical" evidence="1">
    <location>
        <begin position="65"/>
        <end position="87"/>
    </location>
</feature>
<evidence type="ECO:0000313" key="2">
    <source>
        <dbReference type="EMBL" id="RAH97232.1"/>
    </source>
</evidence>
<sequence>MDPDDMSEMEPAPREGEALASLRKADVWTGLVLAVVAAAMVAKALTFPLAGTYAGVKNAWYVSPALFPLMVGGMLFALSAGLVARALRDYRALRPDGHIFGVSLAVAGGRDAVLIAGLLAAYIVGLVPRTDFVVATALFLLVFMGVYVIASRTGRTVLVALIALPSVLALAVAVGGGWPAPRSGGQFTADGALAVVLAAAALAFAAFARGEERRRIVPVLASAAGTSVVLSAVFKYGLLVPLPREGAGVFLMDGVADRIAALFG</sequence>
<name>A0A8B2NNH4_9HYPH</name>
<evidence type="ECO:0000313" key="3">
    <source>
        <dbReference type="Proteomes" id="UP000249590"/>
    </source>
</evidence>
<reference evidence="2 3" key="1">
    <citation type="submission" date="2018-05" db="EMBL/GenBank/DDBJ databases">
        <title>Acuticoccus sediminis sp. nov., isolated from deep-sea sediment of Indian Ocean.</title>
        <authorList>
            <person name="Liu X."/>
            <person name="Lai Q."/>
            <person name="Du Y."/>
            <person name="Sun F."/>
            <person name="Zhang X."/>
            <person name="Wang S."/>
            <person name="Shao Z."/>
        </authorList>
    </citation>
    <scope>NUCLEOTIDE SEQUENCE [LARGE SCALE GENOMIC DNA]</scope>
    <source>
        <strain evidence="2 3">PTG4-2</strain>
    </source>
</reference>
<organism evidence="2 3">
    <name type="scientific">Acuticoccus sediminis</name>
    <dbReference type="NCBI Taxonomy" id="2184697"/>
    <lineage>
        <taxon>Bacteria</taxon>
        <taxon>Pseudomonadati</taxon>
        <taxon>Pseudomonadota</taxon>
        <taxon>Alphaproteobacteria</taxon>
        <taxon>Hyphomicrobiales</taxon>
        <taxon>Amorphaceae</taxon>
        <taxon>Acuticoccus</taxon>
    </lineage>
</organism>
<keyword evidence="3" id="KW-1185">Reference proteome</keyword>
<feature type="transmembrane region" description="Helical" evidence="1">
    <location>
        <begin position="99"/>
        <end position="126"/>
    </location>
</feature>